<feature type="compositionally biased region" description="Acidic residues" evidence="1">
    <location>
        <begin position="128"/>
        <end position="137"/>
    </location>
</feature>
<feature type="compositionally biased region" description="Low complexity" evidence="1">
    <location>
        <begin position="30"/>
        <end position="43"/>
    </location>
</feature>
<feature type="region of interest" description="Disordered" evidence="1">
    <location>
        <begin position="1"/>
        <end position="190"/>
    </location>
</feature>
<protein>
    <submittedName>
        <fullName evidence="3">Uncharacterized protein</fullName>
    </submittedName>
</protein>
<feature type="transmembrane region" description="Helical" evidence="2">
    <location>
        <begin position="290"/>
        <end position="313"/>
    </location>
</feature>
<organism evidence="3 4">
    <name type="scientific">Tilletia controversa</name>
    <name type="common">dwarf bunt fungus</name>
    <dbReference type="NCBI Taxonomy" id="13291"/>
    <lineage>
        <taxon>Eukaryota</taxon>
        <taxon>Fungi</taxon>
        <taxon>Dikarya</taxon>
        <taxon>Basidiomycota</taxon>
        <taxon>Ustilaginomycotina</taxon>
        <taxon>Exobasidiomycetes</taxon>
        <taxon>Tilletiales</taxon>
        <taxon>Tilletiaceae</taxon>
        <taxon>Tilletia</taxon>
    </lineage>
</organism>
<dbReference type="Proteomes" id="UP000077684">
    <property type="component" value="Unassembled WGS sequence"/>
</dbReference>
<keyword evidence="4" id="KW-1185">Reference proteome</keyword>
<evidence type="ECO:0000256" key="1">
    <source>
        <dbReference type="SAM" id="MobiDB-lite"/>
    </source>
</evidence>
<accession>A0A8X7MXM5</accession>
<reference evidence="3" key="1">
    <citation type="submission" date="2016-04" db="EMBL/GenBank/DDBJ databases">
        <authorList>
            <person name="Nguyen H.D."/>
            <person name="Samba Siva P."/>
            <person name="Cullis J."/>
            <person name="Levesque C.A."/>
            <person name="Hambleton S."/>
        </authorList>
    </citation>
    <scope>NUCLEOTIDE SEQUENCE</scope>
    <source>
        <strain evidence="3">DAOMC 236426</strain>
    </source>
</reference>
<evidence type="ECO:0000313" key="3">
    <source>
        <dbReference type="EMBL" id="KAE8252998.1"/>
    </source>
</evidence>
<evidence type="ECO:0000313" key="4">
    <source>
        <dbReference type="Proteomes" id="UP000077684"/>
    </source>
</evidence>
<feature type="compositionally biased region" description="Polar residues" evidence="1">
    <location>
        <begin position="112"/>
        <end position="124"/>
    </location>
</feature>
<keyword evidence="2" id="KW-0812">Transmembrane</keyword>
<comment type="caution">
    <text evidence="3">The sequence shown here is derived from an EMBL/GenBank/DDBJ whole genome shotgun (WGS) entry which is preliminary data.</text>
</comment>
<keyword evidence="2" id="KW-1133">Transmembrane helix</keyword>
<gene>
    <name evidence="3" type="ORF">A4X06_0g1778</name>
</gene>
<feature type="region of interest" description="Disordered" evidence="1">
    <location>
        <begin position="217"/>
        <end position="277"/>
    </location>
</feature>
<sequence>MAAAATATATATATADANGAASPVSPGRKSTSTGRTRSAAARAIFASNTPAPAYLPLQEEAETAATSTYLPSSSSSNRNSLLGALTSLTRPGGSRRIPPPETAAPDLEAQRTAFTQQQQDNSPQFGIGEDDDDEGEEADRTLLADISASLLTSQTRSRYKSSDSTQETDQIGGGGSYDGPDYADVDDDDDDDAAQYASMVEQGSEYTSLLQLKPVPAAQSRAANGKPAGRVRPPEGEEEGGGTEGDYQAPSRTSSKRRTTQTSTEFSPAPAMPATVVPPFEPISRGEKTWMWSVAALVSALIIVAMLISGDIIDWPGDGIGRD</sequence>
<feature type="compositionally biased region" description="Polar residues" evidence="1">
    <location>
        <begin position="149"/>
        <end position="169"/>
    </location>
</feature>
<keyword evidence="2" id="KW-0472">Membrane</keyword>
<name>A0A8X7MXM5_9BASI</name>
<reference evidence="3" key="2">
    <citation type="journal article" date="2019" name="IMA Fungus">
        <title>Genome sequencing and comparison of five Tilletia species to identify candidate genes for the detection of regulated species infecting wheat.</title>
        <authorList>
            <person name="Nguyen H.D.T."/>
            <person name="Sultana T."/>
            <person name="Kesanakurti P."/>
            <person name="Hambleton S."/>
        </authorList>
    </citation>
    <scope>NUCLEOTIDE SEQUENCE</scope>
    <source>
        <strain evidence="3">DAOMC 236426</strain>
    </source>
</reference>
<feature type="compositionally biased region" description="Low complexity" evidence="1">
    <location>
        <begin position="260"/>
        <end position="277"/>
    </location>
</feature>
<feature type="compositionally biased region" description="Acidic residues" evidence="1">
    <location>
        <begin position="181"/>
        <end position="190"/>
    </location>
</feature>
<dbReference type="EMBL" id="LWDE02000120">
    <property type="protein sequence ID" value="KAE8252998.1"/>
    <property type="molecule type" value="Genomic_DNA"/>
</dbReference>
<evidence type="ECO:0000256" key="2">
    <source>
        <dbReference type="SAM" id="Phobius"/>
    </source>
</evidence>
<proteinExistence type="predicted"/>
<feature type="compositionally biased region" description="Low complexity" evidence="1">
    <location>
        <begin position="1"/>
        <end position="21"/>
    </location>
</feature>
<dbReference type="AlphaFoldDB" id="A0A8X7MXM5"/>